<dbReference type="InterPro" id="IPR018060">
    <property type="entry name" value="HTH_AraC"/>
</dbReference>
<keyword evidence="12" id="KW-1185">Reference proteome</keyword>
<keyword evidence="5" id="KW-0805">Transcription regulation</keyword>
<evidence type="ECO:0000259" key="10">
    <source>
        <dbReference type="PROSITE" id="PS50110"/>
    </source>
</evidence>
<dbReference type="InterPro" id="IPR051552">
    <property type="entry name" value="HptR"/>
</dbReference>
<dbReference type="InterPro" id="IPR011006">
    <property type="entry name" value="CheY-like_superfamily"/>
</dbReference>
<dbReference type="GO" id="GO:0005737">
    <property type="term" value="C:cytoplasm"/>
    <property type="evidence" value="ECO:0007669"/>
    <property type="project" value="UniProtKB-SubCell"/>
</dbReference>
<evidence type="ECO:0000313" key="11">
    <source>
        <dbReference type="EMBL" id="PPA71797.1"/>
    </source>
</evidence>
<reference evidence="11 12" key="1">
    <citation type="submission" date="2018-02" db="EMBL/GenBank/DDBJ databases">
        <title>Jeotgalibacillus proteolyticum sp. nov. a protease producing bacterium isolated from ocean sediments of Laizhou Bay.</title>
        <authorList>
            <person name="Li Y."/>
        </authorList>
    </citation>
    <scope>NUCLEOTIDE SEQUENCE [LARGE SCALE GENOMIC DNA]</scope>
    <source>
        <strain evidence="11 12">22-7</strain>
    </source>
</reference>
<keyword evidence="7" id="KW-0804">Transcription</keyword>
<protein>
    <submittedName>
        <fullName evidence="11">Two-component system response regulator</fullName>
    </submittedName>
</protein>
<evidence type="ECO:0000256" key="2">
    <source>
        <dbReference type="ARBA" id="ARBA00022490"/>
    </source>
</evidence>
<dbReference type="PANTHER" id="PTHR42713">
    <property type="entry name" value="HISTIDINE KINASE-RELATED"/>
    <property type="match status" value="1"/>
</dbReference>
<evidence type="ECO:0000256" key="8">
    <source>
        <dbReference type="PROSITE-ProRule" id="PRU00169"/>
    </source>
</evidence>
<dbReference type="PRINTS" id="PR00032">
    <property type="entry name" value="HTHARAC"/>
</dbReference>
<dbReference type="PROSITE" id="PS01124">
    <property type="entry name" value="HTH_ARAC_FAMILY_2"/>
    <property type="match status" value="1"/>
</dbReference>
<evidence type="ECO:0000256" key="4">
    <source>
        <dbReference type="ARBA" id="ARBA00023012"/>
    </source>
</evidence>
<dbReference type="AlphaFoldDB" id="A0A2S5GFH7"/>
<dbReference type="SUPFAM" id="SSF52172">
    <property type="entry name" value="CheY-like"/>
    <property type="match status" value="1"/>
</dbReference>
<evidence type="ECO:0000256" key="5">
    <source>
        <dbReference type="ARBA" id="ARBA00023015"/>
    </source>
</evidence>
<dbReference type="RefSeq" id="WP_104057282.1">
    <property type="nucleotide sequence ID" value="NZ_PREZ01000002.1"/>
</dbReference>
<comment type="caution">
    <text evidence="11">The sequence shown here is derived from an EMBL/GenBank/DDBJ whole genome shotgun (WGS) entry which is preliminary data.</text>
</comment>
<dbReference type="Pfam" id="PF12833">
    <property type="entry name" value="HTH_18"/>
    <property type="match status" value="1"/>
</dbReference>
<dbReference type="Gene3D" id="3.40.50.2300">
    <property type="match status" value="1"/>
</dbReference>
<evidence type="ECO:0000256" key="1">
    <source>
        <dbReference type="ARBA" id="ARBA00004496"/>
    </source>
</evidence>
<dbReference type="GO" id="GO:0003700">
    <property type="term" value="F:DNA-binding transcription factor activity"/>
    <property type="evidence" value="ECO:0007669"/>
    <property type="project" value="InterPro"/>
</dbReference>
<organism evidence="11 12">
    <name type="scientific">Jeotgalibacillus proteolyticus</name>
    <dbReference type="NCBI Taxonomy" id="2082395"/>
    <lineage>
        <taxon>Bacteria</taxon>
        <taxon>Bacillati</taxon>
        <taxon>Bacillota</taxon>
        <taxon>Bacilli</taxon>
        <taxon>Bacillales</taxon>
        <taxon>Caryophanaceae</taxon>
        <taxon>Jeotgalibacillus</taxon>
    </lineage>
</organism>
<keyword evidence="6" id="KW-0238">DNA-binding</keyword>
<dbReference type="GO" id="GO:0043565">
    <property type="term" value="F:sequence-specific DNA binding"/>
    <property type="evidence" value="ECO:0007669"/>
    <property type="project" value="InterPro"/>
</dbReference>
<evidence type="ECO:0000256" key="6">
    <source>
        <dbReference type="ARBA" id="ARBA00023125"/>
    </source>
</evidence>
<dbReference type="PROSITE" id="PS00041">
    <property type="entry name" value="HTH_ARAC_FAMILY_1"/>
    <property type="match status" value="1"/>
</dbReference>
<evidence type="ECO:0000256" key="7">
    <source>
        <dbReference type="ARBA" id="ARBA00023163"/>
    </source>
</evidence>
<dbReference type="PROSITE" id="PS50110">
    <property type="entry name" value="RESPONSE_REGULATORY"/>
    <property type="match status" value="1"/>
</dbReference>
<dbReference type="Gene3D" id="1.10.10.60">
    <property type="entry name" value="Homeodomain-like"/>
    <property type="match status" value="2"/>
</dbReference>
<keyword evidence="3 8" id="KW-0597">Phosphoprotein</keyword>
<gene>
    <name evidence="11" type="ORF">C4B60_06575</name>
</gene>
<feature type="domain" description="Response regulatory" evidence="10">
    <location>
        <begin position="2"/>
        <end position="119"/>
    </location>
</feature>
<dbReference type="Proteomes" id="UP000239047">
    <property type="component" value="Unassembled WGS sequence"/>
</dbReference>
<feature type="domain" description="HTH araC/xylS-type" evidence="9">
    <location>
        <begin position="426"/>
        <end position="524"/>
    </location>
</feature>
<accession>A0A2S5GFH7</accession>
<dbReference type="InterPro" id="IPR018062">
    <property type="entry name" value="HTH_AraC-typ_CS"/>
</dbReference>
<name>A0A2S5GFH7_9BACL</name>
<dbReference type="CDD" id="cd17536">
    <property type="entry name" value="REC_YesN-like"/>
    <property type="match status" value="1"/>
</dbReference>
<dbReference type="SMART" id="SM00342">
    <property type="entry name" value="HTH_ARAC"/>
    <property type="match status" value="1"/>
</dbReference>
<keyword evidence="4" id="KW-0902">Two-component regulatory system</keyword>
<dbReference type="OrthoDB" id="342399at2"/>
<dbReference type="Pfam" id="PF00072">
    <property type="entry name" value="Response_reg"/>
    <property type="match status" value="1"/>
</dbReference>
<evidence type="ECO:0000313" key="12">
    <source>
        <dbReference type="Proteomes" id="UP000239047"/>
    </source>
</evidence>
<proteinExistence type="predicted"/>
<sequence length="535" mass="62715">MKVMITDDEVQIRKGLKMKIDWETEGFEIVEEASNGQEALDKLHLIQADIVITDMRMPIMNGIEFAKRCQRDFPEIKVIVLSGYSDFEYVRNSMKEGVRDYLLKPVAPDELREVMHKVRKEIQEDRAKRAEAVRMNNLIQSHIQEEQERYLLFLVKDEYLRIHDVKERLKQLQLKELAQDDLNGRFFTVEIREQEKNTEKLHEYWLPFQLLIKEIVKEFSSIYSFYNPNYKNMVHFFCINKPTKIPAVEFIKVLQQKTKKYLNLETVIGAGDVIYGIEEFKKGYISSLLSWSQSEGGPKSQIIYGSSENNRIFEFSADFERKLLNAIENTNYSIFKETVEKELNVIHTHSVLSFSIIANHILFLLSSTISKYDLETEETKKNLWNCQQYIWELNAREKVIDSLLDFARLIVEMVHTTRFSNAKLIESIKNYIDIHYADEISLTSLSELFHINGAHLSETFKSQIGTNFSDYLVKVRMEKAEVLLKDTDLKIIDVANLVGFSSSGYFSTVFKKHVKQTPVEYRRTIETKEKKVHSK</sequence>
<dbReference type="SUPFAM" id="SSF46689">
    <property type="entry name" value="Homeodomain-like"/>
    <property type="match status" value="2"/>
</dbReference>
<dbReference type="PANTHER" id="PTHR42713:SF3">
    <property type="entry name" value="TRANSCRIPTIONAL REGULATORY PROTEIN HPTR"/>
    <property type="match status" value="1"/>
</dbReference>
<evidence type="ECO:0000256" key="3">
    <source>
        <dbReference type="ARBA" id="ARBA00022553"/>
    </source>
</evidence>
<dbReference type="EMBL" id="PREZ01000002">
    <property type="protein sequence ID" value="PPA71797.1"/>
    <property type="molecule type" value="Genomic_DNA"/>
</dbReference>
<dbReference type="GO" id="GO:0000160">
    <property type="term" value="P:phosphorelay signal transduction system"/>
    <property type="evidence" value="ECO:0007669"/>
    <property type="project" value="UniProtKB-KW"/>
</dbReference>
<dbReference type="InterPro" id="IPR020449">
    <property type="entry name" value="Tscrpt_reg_AraC-type_HTH"/>
</dbReference>
<keyword evidence="2" id="KW-0963">Cytoplasm</keyword>
<dbReference type="SMART" id="SM00448">
    <property type="entry name" value="REC"/>
    <property type="match status" value="1"/>
</dbReference>
<comment type="subcellular location">
    <subcellularLocation>
        <location evidence="1">Cytoplasm</location>
    </subcellularLocation>
</comment>
<dbReference type="InterPro" id="IPR001789">
    <property type="entry name" value="Sig_transdc_resp-reg_receiver"/>
</dbReference>
<feature type="modified residue" description="4-aspartylphosphate" evidence="8">
    <location>
        <position position="54"/>
    </location>
</feature>
<dbReference type="InterPro" id="IPR009057">
    <property type="entry name" value="Homeodomain-like_sf"/>
</dbReference>
<evidence type="ECO:0000259" key="9">
    <source>
        <dbReference type="PROSITE" id="PS01124"/>
    </source>
</evidence>